<evidence type="ECO:0000256" key="5">
    <source>
        <dbReference type="ARBA" id="ARBA00022989"/>
    </source>
</evidence>
<evidence type="ECO:0000256" key="1">
    <source>
        <dbReference type="ARBA" id="ARBA00004651"/>
    </source>
</evidence>
<feature type="transmembrane region" description="Helical" evidence="8">
    <location>
        <begin position="55"/>
        <end position="72"/>
    </location>
</feature>
<dbReference type="EMBL" id="JAOCQF010000002">
    <property type="protein sequence ID" value="MCT8330758.1"/>
    <property type="molecule type" value="Genomic_DNA"/>
</dbReference>
<dbReference type="InterPro" id="IPR010128">
    <property type="entry name" value="ATPase_T1SS_PrtD-like"/>
</dbReference>
<name>A0ABT2NP97_9RHOB</name>
<dbReference type="NCBIfam" id="TIGR01842">
    <property type="entry name" value="type_I_sec_PrtD"/>
    <property type="match status" value="1"/>
</dbReference>
<dbReference type="InterPro" id="IPR036640">
    <property type="entry name" value="ABC1_TM_sf"/>
</dbReference>
<keyword evidence="3" id="KW-0547">Nucleotide-binding</keyword>
<dbReference type="Pfam" id="PF00664">
    <property type="entry name" value="ABC_membrane"/>
    <property type="match status" value="1"/>
</dbReference>
<dbReference type="Gene3D" id="1.20.1560.10">
    <property type="entry name" value="ABC transporter type 1, transmembrane domain"/>
    <property type="match status" value="1"/>
</dbReference>
<evidence type="ECO:0000256" key="4">
    <source>
        <dbReference type="ARBA" id="ARBA00022840"/>
    </source>
</evidence>
<organism evidence="11 12">
    <name type="scientific">Albidovulum sediminis</name>
    <dbReference type="NCBI Taxonomy" id="3066345"/>
    <lineage>
        <taxon>Bacteria</taxon>
        <taxon>Pseudomonadati</taxon>
        <taxon>Pseudomonadota</taxon>
        <taxon>Alphaproteobacteria</taxon>
        <taxon>Rhodobacterales</taxon>
        <taxon>Paracoccaceae</taxon>
        <taxon>Albidovulum</taxon>
    </lineage>
</organism>
<evidence type="ECO:0000259" key="9">
    <source>
        <dbReference type="PROSITE" id="PS50893"/>
    </source>
</evidence>
<feature type="domain" description="ABC transmembrane type-1" evidence="10">
    <location>
        <begin position="20"/>
        <end position="294"/>
    </location>
</feature>
<dbReference type="Pfam" id="PF00005">
    <property type="entry name" value="ABC_tran"/>
    <property type="match status" value="1"/>
</dbReference>
<dbReference type="SUPFAM" id="SSF52540">
    <property type="entry name" value="P-loop containing nucleoside triphosphate hydrolases"/>
    <property type="match status" value="1"/>
</dbReference>
<accession>A0ABT2NP97</accession>
<sequence length="579" mass="62620">MQVRTKFQRVLTAARRQMPALLILSFFANLLLLVSSIYMIQVFDRVLSSGSVHTLIWLSVMAIAATVVYGLIEQSRRKILTRIGSWLELELSPEVLKRAMRARLATGDEVASIADVTDIRSFLGGDAILALLDAPWTPVFIAIIWIIHPMLGAVAVTGAVALFAIAVLNDVLTRRQQIANTGKVRQEHASVRSFFENAETISALGMGSAVVDRWAERQKGARSDSLVLADTNARLYNLSRVIRLGLQIMVIGLGASLVVAAEMTSGGMIASSLILGRALAPVERSIVSWRSWTAYRAARARLTDLFALRFNVDATILPRPRGALSVDGVGYVLPETRAPVLKRVSFALKPGEACGIIGPSGSGKSTLCKLVTGAYQASVGTIRLDAADVSQWDSEVRGPHVGYLPQHVDLLPGTVAENIARMKPGKDAEIIAAAQAAQAHEMILSLPDGYDTLLGEGGYVLSGGQKQRIGLARALYGRPALVVLDEPSSNLDGDGEIALMGVLKGLKDRKVTTIIVAHQPNMLRWADKILIVKDGTSAAFGPRDEILKRLIQPAQAERDVREPEPARFQSRRRAAKAEE</sequence>
<dbReference type="Proteomes" id="UP001205601">
    <property type="component" value="Unassembled WGS sequence"/>
</dbReference>
<dbReference type="InterPro" id="IPR039421">
    <property type="entry name" value="Type_1_exporter"/>
</dbReference>
<gene>
    <name evidence="11" type="ORF">N5I32_14640</name>
</gene>
<protein>
    <submittedName>
        <fullName evidence="11">Type I secretion system permease/ATPase</fullName>
    </submittedName>
</protein>
<dbReference type="PROSITE" id="PS50893">
    <property type="entry name" value="ABC_TRANSPORTER_2"/>
    <property type="match status" value="1"/>
</dbReference>
<feature type="compositionally biased region" description="Basic residues" evidence="7">
    <location>
        <begin position="569"/>
        <end position="579"/>
    </location>
</feature>
<feature type="transmembrane region" description="Helical" evidence="8">
    <location>
        <begin position="153"/>
        <end position="172"/>
    </location>
</feature>
<evidence type="ECO:0000256" key="8">
    <source>
        <dbReference type="SAM" id="Phobius"/>
    </source>
</evidence>
<dbReference type="InterPro" id="IPR027417">
    <property type="entry name" value="P-loop_NTPase"/>
</dbReference>
<dbReference type="InterPro" id="IPR011527">
    <property type="entry name" value="ABC1_TM_dom"/>
</dbReference>
<feature type="domain" description="ABC transporter" evidence="9">
    <location>
        <begin position="324"/>
        <end position="559"/>
    </location>
</feature>
<feature type="transmembrane region" description="Helical" evidence="8">
    <location>
        <begin position="241"/>
        <end position="261"/>
    </location>
</feature>
<feature type="compositionally biased region" description="Basic and acidic residues" evidence="7">
    <location>
        <begin position="556"/>
        <end position="565"/>
    </location>
</feature>
<dbReference type="InterPro" id="IPR017871">
    <property type="entry name" value="ABC_transporter-like_CS"/>
</dbReference>
<keyword evidence="12" id="KW-1185">Reference proteome</keyword>
<dbReference type="PANTHER" id="PTHR24221:SF248">
    <property type="entry name" value="ABC TRANSPORTER TRANSMEMBRANE REGION"/>
    <property type="match status" value="1"/>
</dbReference>
<evidence type="ECO:0000256" key="3">
    <source>
        <dbReference type="ARBA" id="ARBA00022741"/>
    </source>
</evidence>
<feature type="transmembrane region" description="Helical" evidence="8">
    <location>
        <begin position="21"/>
        <end position="43"/>
    </location>
</feature>
<comment type="subcellular location">
    <subcellularLocation>
        <location evidence="1">Cell membrane</location>
        <topology evidence="1">Multi-pass membrane protein</topology>
    </subcellularLocation>
</comment>
<dbReference type="PROSITE" id="PS50929">
    <property type="entry name" value="ABC_TM1F"/>
    <property type="match status" value="1"/>
</dbReference>
<evidence type="ECO:0000256" key="2">
    <source>
        <dbReference type="ARBA" id="ARBA00022692"/>
    </source>
</evidence>
<dbReference type="SUPFAM" id="SSF90123">
    <property type="entry name" value="ABC transporter transmembrane region"/>
    <property type="match status" value="1"/>
</dbReference>
<keyword evidence="6 8" id="KW-0472">Membrane</keyword>
<proteinExistence type="predicted"/>
<keyword evidence="4" id="KW-0067">ATP-binding</keyword>
<evidence type="ECO:0000313" key="11">
    <source>
        <dbReference type="EMBL" id="MCT8330758.1"/>
    </source>
</evidence>
<keyword evidence="2 8" id="KW-0812">Transmembrane</keyword>
<evidence type="ECO:0000256" key="6">
    <source>
        <dbReference type="ARBA" id="ARBA00023136"/>
    </source>
</evidence>
<evidence type="ECO:0000259" key="10">
    <source>
        <dbReference type="PROSITE" id="PS50929"/>
    </source>
</evidence>
<dbReference type="SMART" id="SM00382">
    <property type="entry name" value="AAA"/>
    <property type="match status" value="1"/>
</dbReference>
<dbReference type="InterPro" id="IPR003439">
    <property type="entry name" value="ABC_transporter-like_ATP-bd"/>
</dbReference>
<dbReference type="PANTHER" id="PTHR24221">
    <property type="entry name" value="ATP-BINDING CASSETTE SUB-FAMILY B"/>
    <property type="match status" value="1"/>
</dbReference>
<evidence type="ECO:0000256" key="7">
    <source>
        <dbReference type="SAM" id="MobiDB-lite"/>
    </source>
</evidence>
<comment type="caution">
    <text evidence="11">The sequence shown here is derived from an EMBL/GenBank/DDBJ whole genome shotgun (WGS) entry which is preliminary data.</text>
</comment>
<reference evidence="12" key="1">
    <citation type="submission" date="2023-07" db="EMBL/GenBank/DDBJ databases">
        <title>Defluviimonas sediminis sp. nov., isolated from mangrove sediment.</title>
        <authorList>
            <person name="Liu L."/>
            <person name="Li J."/>
            <person name="Huang Y."/>
            <person name="Pan J."/>
            <person name="Li M."/>
        </authorList>
    </citation>
    <scope>NUCLEOTIDE SEQUENCE [LARGE SCALE GENOMIC DNA]</scope>
    <source>
        <strain evidence="12">FT324</strain>
    </source>
</reference>
<dbReference type="InterPro" id="IPR003593">
    <property type="entry name" value="AAA+_ATPase"/>
</dbReference>
<dbReference type="RefSeq" id="WP_261496610.1">
    <property type="nucleotide sequence ID" value="NZ_JAOCQF010000002.1"/>
</dbReference>
<keyword evidence="5 8" id="KW-1133">Transmembrane helix</keyword>
<feature type="transmembrane region" description="Helical" evidence="8">
    <location>
        <begin position="127"/>
        <end position="147"/>
    </location>
</feature>
<evidence type="ECO:0000313" key="12">
    <source>
        <dbReference type="Proteomes" id="UP001205601"/>
    </source>
</evidence>
<dbReference type="Gene3D" id="3.40.50.300">
    <property type="entry name" value="P-loop containing nucleotide triphosphate hydrolases"/>
    <property type="match status" value="1"/>
</dbReference>
<dbReference type="PROSITE" id="PS00211">
    <property type="entry name" value="ABC_TRANSPORTER_1"/>
    <property type="match status" value="1"/>
</dbReference>
<feature type="region of interest" description="Disordered" evidence="7">
    <location>
        <begin position="554"/>
        <end position="579"/>
    </location>
</feature>